<name>A0A074M8N7_ERYLO</name>
<evidence type="ECO:0000256" key="1">
    <source>
        <dbReference type="ARBA" id="ARBA00009477"/>
    </source>
</evidence>
<dbReference type="RefSeq" id="WP_051699248.1">
    <property type="nucleotide sequence ID" value="NZ_JMIW01000006.1"/>
</dbReference>
<dbReference type="InterPro" id="IPR058792">
    <property type="entry name" value="Beta-barrel_RND_2"/>
</dbReference>
<dbReference type="Pfam" id="PF25975">
    <property type="entry name" value="CzcB_C"/>
    <property type="match status" value="1"/>
</dbReference>
<protein>
    <submittedName>
        <fullName evidence="6">Uncharacterized protein</fullName>
    </submittedName>
</protein>
<organism evidence="6 7">
    <name type="scientific">Erythrobacter longus</name>
    <dbReference type="NCBI Taxonomy" id="1044"/>
    <lineage>
        <taxon>Bacteria</taxon>
        <taxon>Pseudomonadati</taxon>
        <taxon>Pseudomonadota</taxon>
        <taxon>Alphaproteobacteria</taxon>
        <taxon>Sphingomonadales</taxon>
        <taxon>Erythrobacteraceae</taxon>
        <taxon>Erythrobacter/Porphyrobacter group</taxon>
        <taxon>Erythrobacter</taxon>
    </lineage>
</organism>
<dbReference type="InterPro" id="IPR058649">
    <property type="entry name" value="CzcB_C"/>
</dbReference>
<dbReference type="Gene3D" id="1.10.287.470">
    <property type="entry name" value="Helix hairpin bin"/>
    <property type="match status" value="1"/>
</dbReference>
<dbReference type="GO" id="GO:0060003">
    <property type="term" value="P:copper ion export"/>
    <property type="evidence" value="ECO:0007669"/>
    <property type="project" value="TreeGrafter"/>
</dbReference>
<dbReference type="Gene3D" id="2.40.50.100">
    <property type="match status" value="1"/>
</dbReference>
<dbReference type="Gene3D" id="2.40.420.20">
    <property type="match status" value="1"/>
</dbReference>
<dbReference type="Gene3D" id="2.40.30.170">
    <property type="match status" value="1"/>
</dbReference>
<dbReference type="PANTHER" id="PTHR30097">
    <property type="entry name" value="CATION EFFLUX SYSTEM PROTEIN CUSB"/>
    <property type="match status" value="1"/>
</dbReference>
<evidence type="ECO:0000259" key="3">
    <source>
        <dbReference type="Pfam" id="PF25917"/>
    </source>
</evidence>
<keyword evidence="7" id="KW-1185">Reference proteome</keyword>
<comment type="similarity">
    <text evidence="1">Belongs to the membrane fusion protein (MFP) (TC 8.A.1) family.</text>
</comment>
<dbReference type="Pfam" id="PF25917">
    <property type="entry name" value="BSH_RND"/>
    <property type="match status" value="1"/>
</dbReference>
<comment type="caution">
    <text evidence="6">The sequence shown here is derived from an EMBL/GenBank/DDBJ whole genome shotgun (WGS) entry which is preliminary data.</text>
</comment>
<dbReference type="InterPro" id="IPR051909">
    <property type="entry name" value="MFP_Cation_Efflux"/>
</dbReference>
<feature type="domain" description="Multidrug resistance protein MdtA-like barrel-sandwich hybrid" evidence="3">
    <location>
        <begin position="57"/>
        <end position="186"/>
    </location>
</feature>
<dbReference type="InterPro" id="IPR058625">
    <property type="entry name" value="MdtA-like_BSH"/>
</dbReference>
<keyword evidence="2" id="KW-0813">Transport</keyword>
<dbReference type="AlphaFoldDB" id="A0A074M8N7"/>
<dbReference type="PANTHER" id="PTHR30097:SF4">
    <property type="entry name" value="SLR6042 PROTEIN"/>
    <property type="match status" value="1"/>
</dbReference>
<dbReference type="GO" id="GO:0015679">
    <property type="term" value="P:plasma membrane copper ion transport"/>
    <property type="evidence" value="ECO:0007669"/>
    <property type="project" value="TreeGrafter"/>
</dbReference>
<dbReference type="Proteomes" id="UP000027647">
    <property type="component" value="Unassembled WGS sequence"/>
</dbReference>
<gene>
    <name evidence="6" type="ORF">EH31_13795</name>
</gene>
<dbReference type="Pfam" id="PF25954">
    <property type="entry name" value="Beta-barrel_RND_2"/>
    <property type="match status" value="1"/>
</dbReference>
<dbReference type="STRING" id="1044.EH31_13795"/>
<feature type="domain" description="CzcB-like C-terminal circularly permuted SH3-like" evidence="5">
    <location>
        <begin position="281"/>
        <end position="335"/>
    </location>
</feature>
<evidence type="ECO:0000256" key="2">
    <source>
        <dbReference type="ARBA" id="ARBA00022448"/>
    </source>
</evidence>
<evidence type="ECO:0000259" key="4">
    <source>
        <dbReference type="Pfam" id="PF25954"/>
    </source>
</evidence>
<evidence type="ECO:0000259" key="5">
    <source>
        <dbReference type="Pfam" id="PF25975"/>
    </source>
</evidence>
<evidence type="ECO:0000313" key="6">
    <source>
        <dbReference type="EMBL" id="KEO89105.1"/>
    </source>
</evidence>
<evidence type="ECO:0000313" key="7">
    <source>
        <dbReference type="Proteomes" id="UP000027647"/>
    </source>
</evidence>
<sequence length="346" mass="35174">MAGLSACSDSAEENAAQAAAADPLAGLEIETASAREADEAPIASVPGTITLPPEARVAVTAQFPGAAVRVYVIEGQAVRRGQRLALVRAAEPVQIRGELARAQSAVGLAEARAKRLTQLAAEGIIAAARADEANAELAQARASLAEQRRLVSLAGAGPDGTMTLTTPISGRVAHVGVVTGGQVDGMEAPFVIEAEGAYQVELQLPERQAKRVRPGMQVEIMVPTGSDEPIAVGGQILAVSPSIDPATRSVLARASIGSAPGIVAGRNVRVTIKVSAPEDGVVVPSSALTKIAGEDHVFVRDGKAYKPRSVTVVATSGAEAVISEGLKAGEVVAASSIAELKAMNAE</sequence>
<dbReference type="GO" id="GO:0016020">
    <property type="term" value="C:membrane"/>
    <property type="evidence" value="ECO:0007669"/>
    <property type="project" value="InterPro"/>
</dbReference>
<dbReference type="NCBIfam" id="TIGR01730">
    <property type="entry name" value="RND_mfp"/>
    <property type="match status" value="1"/>
</dbReference>
<reference evidence="6 7" key="1">
    <citation type="submission" date="2014-04" db="EMBL/GenBank/DDBJ databases">
        <title>A comprehensive comparison of genomes of Erythrobacter spp. strains.</title>
        <authorList>
            <person name="Zheng Q."/>
        </authorList>
    </citation>
    <scope>NUCLEOTIDE SEQUENCE [LARGE SCALE GENOMIC DNA]</scope>
    <source>
        <strain evidence="6 7">DSM 6997</strain>
    </source>
</reference>
<accession>A0A074M8N7</accession>
<feature type="domain" description="CusB-like beta-barrel" evidence="4">
    <location>
        <begin position="200"/>
        <end position="271"/>
    </location>
</feature>
<dbReference type="InterPro" id="IPR006143">
    <property type="entry name" value="RND_pump_MFP"/>
</dbReference>
<proteinExistence type="inferred from homology"/>
<dbReference type="GO" id="GO:0046914">
    <property type="term" value="F:transition metal ion binding"/>
    <property type="evidence" value="ECO:0007669"/>
    <property type="project" value="TreeGrafter"/>
</dbReference>
<dbReference type="GO" id="GO:0022857">
    <property type="term" value="F:transmembrane transporter activity"/>
    <property type="evidence" value="ECO:0007669"/>
    <property type="project" value="InterPro"/>
</dbReference>
<dbReference type="SUPFAM" id="SSF111369">
    <property type="entry name" value="HlyD-like secretion proteins"/>
    <property type="match status" value="1"/>
</dbReference>
<dbReference type="EMBL" id="JMIW01000006">
    <property type="protein sequence ID" value="KEO89105.1"/>
    <property type="molecule type" value="Genomic_DNA"/>
</dbReference>
<dbReference type="GO" id="GO:0030288">
    <property type="term" value="C:outer membrane-bounded periplasmic space"/>
    <property type="evidence" value="ECO:0007669"/>
    <property type="project" value="TreeGrafter"/>
</dbReference>
<dbReference type="eggNOG" id="COG0845">
    <property type="taxonomic scope" value="Bacteria"/>
</dbReference>